<gene>
    <name evidence="2" type="ORF">B296_00051869</name>
</gene>
<dbReference type="AlphaFoldDB" id="A0A426YEX7"/>
<organism evidence="2 3">
    <name type="scientific">Ensete ventricosum</name>
    <name type="common">Abyssinian banana</name>
    <name type="synonym">Musa ensete</name>
    <dbReference type="NCBI Taxonomy" id="4639"/>
    <lineage>
        <taxon>Eukaryota</taxon>
        <taxon>Viridiplantae</taxon>
        <taxon>Streptophyta</taxon>
        <taxon>Embryophyta</taxon>
        <taxon>Tracheophyta</taxon>
        <taxon>Spermatophyta</taxon>
        <taxon>Magnoliopsida</taxon>
        <taxon>Liliopsida</taxon>
        <taxon>Zingiberales</taxon>
        <taxon>Musaceae</taxon>
        <taxon>Ensete</taxon>
    </lineage>
</organism>
<evidence type="ECO:0000256" key="1">
    <source>
        <dbReference type="SAM" id="MobiDB-lite"/>
    </source>
</evidence>
<evidence type="ECO:0000313" key="3">
    <source>
        <dbReference type="Proteomes" id="UP000287651"/>
    </source>
</evidence>
<proteinExistence type="predicted"/>
<dbReference type="EMBL" id="AMZH03012853">
    <property type="protein sequence ID" value="RRT50285.1"/>
    <property type="molecule type" value="Genomic_DNA"/>
</dbReference>
<name>A0A426YEX7_ENSVE</name>
<dbReference type="Proteomes" id="UP000287651">
    <property type="component" value="Unassembled WGS sequence"/>
</dbReference>
<comment type="caution">
    <text evidence="2">The sequence shown here is derived from an EMBL/GenBank/DDBJ whole genome shotgun (WGS) entry which is preliminary data.</text>
</comment>
<sequence>MVADDNGREEQRWPMERGSDCCGNRLKSRGRRRLLQLLRGGRAAAARPIAGDCTTSTKVAWVGHDNG</sequence>
<protein>
    <submittedName>
        <fullName evidence="2">Uncharacterized protein</fullName>
    </submittedName>
</protein>
<reference evidence="2 3" key="1">
    <citation type="journal article" date="2014" name="Agronomy (Basel)">
        <title>A Draft Genome Sequence for Ensete ventricosum, the Drought-Tolerant Tree Against Hunger.</title>
        <authorList>
            <person name="Harrison J."/>
            <person name="Moore K.A."/>
            <person name="Paszkiewicz K."/>
            <person name="Jones T."/>
            <person name="Grant M."/>
            <person name="Ambacheew D."/>
            <person name="Muzemil S."/>
            <person name="Studholme D.J."/>
        </authorList>
    </citation>
    <scope>NUCLEOTIDE SEQUENCE [LARGE SCALE GENOMIC DNA]</scope>
</reference>
<feature type="compositionally biased region" description="Basic and acidic residues" evidence="1">
    <location>
        <begin position="1"/>
        <end position="19"/>
    </location>
</feature>
<evidence type="ECO:0000313" key="2">
    <source>
        <dbReference type="EMBL" id="RRT50285.1"/>
    </source>
</evidence>
<feature type="region of interest" description="Disordered" evidence="1">
    <location>
        <begin position="1"/>
        <end position="20"/>
    </location>
</feature>
<accession>A0A426YEX7</accession>